<sequence>MFDQRIILVATI</sequence>
<name>A0A0B0PQ60_GOSAR</name>
<organism evidence="1 2">
    <name type="scientific">Gossypium arboreum</name>
    <name type="common">Tree cotton</name>
    <name type="synonym">Gossypium nanking</name>
    <dbReference type="NCBI Taxonomy" id="29729"/>
    <lineage>
        <taxon>Eukaryota</taxon>
        <taxon>Viridiplantae</taxon>
        <taxon>Streptophyta</taxon>
        <taxon>Embryophyta</taxon>
        <taxon>Tracheophyta</taxon>
        <taxon>Spermatophyta</taxon>
        <taxon>Magnoliopsida</taxon>
        <taxon>eudicotyledons</taxon>
        <taxon>Gunneridae</taxon>
        <taxon>Pentapetalae</taxon>
        <taxon>rosids</taxon>
        <taxon>malvids</taxon>
        <taxon>Malvales</taxon>
        <taxon>Malvaceae</taxon>
        <taxon>Malvoideae</taxon>
        <taxon>Gossypium</taxon>
    </lineage>
</organism>
<reference evidence="2" key="1">
    <citation type="submission" date="2014-09" db="EMBL/GenBank/DDBJ databases">
        <authorList>
            <person name="Mudge J."/>
            <person name="Ramaraj T."/>
            <person name="Lindquist I.E."/>
            <person name="Bharti A.K."/>
            <person name="Sundararajan A."/>
            <person name="Cameron C.T."/>
            <person name="Woodward J.E."/>
            <person name="May G.D."/>
            <person name="Brubaker C."/>
            <person name="Broadhvest J."/>
            <person name="Wilkins T.A."/>
        </authorList>
    </citation>
    <scope>NUCLEOTIDE SEQUENCE</scope>
    <source>
        <strain evidence="2">cv. AKA8401</strain>
    </source>
</reference>
<accession>A0A0B0PQ60</accession>
<dbReference type="Proteomes" id="UP000032142">
    <property type="component" value="Unassembled WGS sequence"/>
</dbReference>
<dbReference type="EMBL" id="KN437363">
    <property type="protein sequence ID" value="KHG26574.1"/>
    <property type="molecule type" value="Genomic_DNA"/>
</dbReference>
<proteinExistence type="predicted"/>
<gene>
    <name evidence="1" type="ORF">F383_33716</name>
</gene>
<keyword evidence="2" id="KW-1185">Reference proteome</keyword>
<protein>
    <submittedName>
        <fullName evidence="1">Uncharacterized protein</fullName>
    </submittedName>
</protein>
<evidence type="ECO:0000313" key="2">
    <source>
        <dbReference type="Proteomes" id="UP000032142"/>
    </source>
</evidence>
<evidence type="ECO:0000313" key="1">
    <source>
        <dbReference type="EMBL" id="KHG26574.1"/>
    </source>
</evidence>